<dbReference type="EMBL" id="JAVFKY010000005">
    <property type="protein sequence ID" value="KAK5576809.1"/>
    <property type="molecule type" value="Genomic_DNA"/>
</dbReference>
<reference evidence="1 2" key="1">
    <citation type="submission" date="2023-11" db="EMBL/GenBank/DDBJ databases">
        <title>Dfirmibasis_genome.</title>
        <authorList>
            <person name="Edelbroek B."/>
            <person name="Kjellin J."/>
            <person name="Jerlstrom-Hultqvist J."/>
            <person name="Soderbom F."/>
        </authorList>
    </citation>
    <scope>NUCLEOTIDE SEQUENCE [LARGE SCALE GENOMIC DNA]</scope>
    <source>
        <strain evidence="1 2">TNS-C-14</strain>
    </source>
</reference>
<protein>
    <submittedName>
        <fullName evidence="1">Uncharacterized protein</fullName>
    </submittedName>
</protein>
<organism evidence="1 2">
    <name type="scientific">Dictyostelium firmibasis</name>
    <dbReference type="NCBI Taxonomy" id="79012"/>
    <lineage>
        <taxon>Eukaryota</taxon>
        <taxon>Amoebozoa</taxon>
        <taxon>Evosea</taxon>
        <taxon>Eumycetozoa</taxon>
        <taxon>Dictyostelia</taxon>
        <taxon>Dictyosteliales</taxon>
        <taxon>Dictyosteliaceae</taxon>
        <taxon>Dictyostelium</taxon>
    </lineage>
</organism>
<accession>A0AAN7TPI1</accession>
<dbReference type="AlphaFoldDB" id="A0AAN7TPI1"/>
<evidence type="ECO:0000313" key="2">
    <source>
        <dbReference type="Proteomes" id="UP001344447"/>
    </source>
</evidence>
<comment type="caution">
    <text evidence="1">The sequence shown here is derived from an EMBL/GenBank/DDBJ whole genome shotgun (WGS) entry which is preliminary data.</text>
</comment>
<evidence type="ECO:0000313" key="1">
    <source>
        <dbReference type="EMBL" id="KAK5576809.1"/>
    </source>
</evidence>
<name>A0AAN7TPI1_9MYCE</name>
<dbReference type="Proteomes" id="UP001344447">
    <property type="component" value="Unassembled WGS sequence"/>
</dbReference>
<keyword evidence="2" id="KW-1185">Reference proteome</keyword>
<gene>
    <name evidence="1" type="ORF">RB653_007953</name>
</gene>
<proteinExistence type="predicted"/>
<sequence length="40" mass="4531">MKLKPRSLLKNQNHTKKVSKLVLNQPNKQSGGININTNFV</sequence>